<name>A0A398DHK6_9BACT</name>
<proteinExistence type="predicted"/>
<evidence type="ECO:0008006" key="3">
    <source>
        <dbReference type="Google" id="ProtNLM"/>
    </source>
</evidence>
<accession>A0A398DHK6</accession>
<evidence type="ECO:0000313" key="2">
    <source>
        <dbReference type="Proteomes" id="UP000266489"/>
    </source>
</evidence>
<sequence>METTGPRDLLMTVLSRMDEPLLASGEDIVNLGIPEGRQVGLLLDQVRRLQLDGMIGSREEAVAYLCASKG</sequence>
<dbReference type="SUPFAM" id="SSF81891">
    <property type="entry name" value="Poly A polymerase C-terminal region-like"/>
    <property type="match status" value="1"/>
</dbReference>
<organism evidence="1 2">
    <name type="scientific">Candidatus Cryosericum odellii</name>
    <dbReference type="NCBI Taxonomy" id="2290917"/>
    <lineage>
        <taxon>Bacteria</taxon>
        <taxon>Pseudomonadati</taxon>
        <taxon>Caldisericota/Cryosericota group</taxon>
        <taxon>Candidatus Cryosericota</taxon>
        <taxon>Candidatus Cryosericia</taxon>
        <taxon>Candidatus Cryosericales</taxon>
        <taxon>Candidatus Cryosericaceae</taxon>
        <taxon>Candidatus Cryosericum</taxon>
    </lineage>
</organism>
<dbReference type="Gene3D" id="1.10.3090.10">
    <property type="entry name" value="cca-adding enzyme, domain 2"/>
    <property type="match status" value="1"/>
</dbReference>
<evidence type="ECO:0000313" key="1">
    <source>
        <dbReference type="EMBL" id="RIE11668.1"/>
    </source>
</evidence>
<reference evidence="1 2" key="1">
    <citation type="submission" date="2018-09" db="EMBL/GenBank/DDBJ databases">
        <title>Discovery and Ecogenomic Context for Candidatus Cryosericales, a Global Caldiserica Order Active in Thawing Permafrost.</title>
        <authorList>
            <person name="Martinez M.A."/>
            <person name="Woodcroft B.J."/>
            <person name="Ignacio Espinoza J.C."/>
            <person name="Zayed A."/>
            <person name="Singleton C.M."/>
            <person name="Boyd J."/>
            <person name="Li Y.-F."/>
            <person name="Purvine S."/>
            <person name="Maughan H."/>
            <person name="Hodgkins S.B."/>
            <person name="Anderson D."/>
            <person name="Sederholm M."/>
            <person name="Temperton B."/>
            <person name="Saleska S.R."/>
            <person name="Tyson G.W."/>
            <person name="Rich V.I."/>
        </authorList>
    </citation>
    <scope>NUCLEOTIDE SEQUENCE [LARGE SCALE GENOMIC DNA]</scope>
    <source>
        <strain evidence="1 2">SMC5</strain>
    </source>
</reference>
<protein>
    <recommendedName>
        <fullName evidence="3">CCA-adding enzyme C-terminal domain-containing protein</fullName>
    </recommendedName>
</protein>
<dbReference type="EMBL" id="QXIU01000104">
    <property type="protein sequence ID" value="RIE11668.1"/>
    <property type="molecule type" value="Genomic_DNA"/>
</dbReference>
<gene>
    <name evidence="1" type="ORF">SMC5_04230</name>
</gene>
<comment type="caution">
    <text evidence="1">The sequence shown here is derived from an EMBL/GenBank/DDBJ whole genome shotgun (WGS) entry which is preliminary data.</text>
</comment>
<dbReference type="AlphaFoldDB" id="A0A398DHK6"/>
<dbReference type="Proteomes" id="UP000266489">
    <property type="component" value="Unassembled WGS sequence"/>
</dbReference>